<dbReference type="RefSeq" id="WP_251944602.1">
    <property type="nucleotide sequence ID" value="NZ_JAMRYM010000020.1"/>
</dbReference>
<keyword evidence="1" id="KW-1133">Transmembrane helix</keyword>
<evidence type="ECO:0000313" key="2">
    <source>
        <dbReference type="EMBL" id="MCM6762179.1"/>
    </source>
</evidence>
<name>A0A9X2IU07_9MICO</name>
<dbReference type="Proteomes" id="UP001155240">
    <property type="component" value="Unassembled WGS sequence"/>
</dbReference>
<protein>
    <recommendedName>
        <fullName evidence="4">DUF3592 domain-containing protein</fullName>
    </recommendedName>
</protein>
<evidence type="ECO:0000256" key="1">
    <source>
        <dbReference type="SAM" id="Phobius"/>
    </source>
</evidence>
<keyword evidence="3" id="KW-1185">Reference proteome</keyword>
<reference evidence="2" key="1">
    <citation type="submission" date="2022-06" db="EMBL/GenBank/DDBJ databases">
        <title>Whole genome shotgun sequencing (WGS) of Rathayibacter sp. ZW T2_19, isolated from stored onions (Allium cepa).</title>
        <authorList>
            <person name="Stoll D.A."/>
            <person name="Huch M."/>
        </authorList>
    </citation>
    <scope>NUCLEOTIDE SEQUENCE</scope>
    <source>
        <strain evidence="2">ZW T2_19</strain>
    </source>
</reference>
<keyword evidence="1" id="KW-0812">Transmembrane</keyword>
<comment type="caution">
    <text evidence="2">The sequence shown here is derived from an EMBL/GenBank/DDBJ whole genome shotgun (WGS) entry which is preliminary data.</text>
</comment>
<proteinExistence type="predicted"/>
<dbReference type="AlphaFoldDB" id="A0A9X2IU07"/>
<dbReference type="EMBL" id="JAMRYM010000020">
    <property type="protein sequence ID" value="MCM6762179.1"/>
    <property type="molecule type" value="Genomic_DNA"/>
</dbReference>
<gene>
    <name evidence="2" type="ORF">NB037_07080</name>
</gene>
<feature type="transmembrane region" description="Helical" evidence="1">
    <location>
        <begin position="6"/>
        <end position="22"/>
    </location>
</feature>
<organism evidence="2 3">
    <name type="scientific">Rathayibacter rubneri</name>
    <dbReference type="NCBI Taxonomy" id="2950106"/>
    <lineage>
        <taxon>Bacteria</taxon>
        <taxon>Bacillati</taxon>
        <taxon>Actinomycetota</taxon>
        <taxon>Actinomycetes</taxon>
        <taxon>Micrococcales</taxon>
        <taxon>Microbacteriaceae</taxon>
        <taxon>Rathayibacter</taxon>
    </lineage>
</organism>
<evidence type="ECO:0000313" key="3">
    <source>
        <dbReference type="Proteomes" id="UP001155240"/>
    </source>
</evidence>
<accession>A0A9X2IU07</accession>
<keyword evidence="1" id="KW-0472">Membrane</keyword>
<evidence type="ECO:0008006" key="4">
    <source>
        <dbReference type="Google" id="ProtNLM"/>
    </source>
</evidence>
<sequence>MSWSVVVVVAAVLLVLLQALLWQRRRRIRRELLAFGTRVQGRVLPNDASVPGTRDEQAGRLLVAYRLENGEERRALKVPQRRGDAWMAGEPVAVVYDPRRPADAERLIVGFGRTQKKWFTARPQRLG</sequence>